<reference key="1">
    <citation type="journal article" date="2014" name="PLoS Genet.">
        <title>Signature Gene Expression Reveals Novel Clues to the Molecular Mechanisms of Dimorphic Transition in Penicillium marneffei.</title>
        <authorList>
            <person name="Yang E."/>
            <person name="Wang G."/>
            <person name="Cai J."/>
            <person name="Woo P.C."/>
            <person name="Lau S.K."/>
            <person name="Yuen K.-Y."/>
            <person name="Chow W.-N."/>
            <person name="Lin X."/>
        </authorList>
    </citation>
    <scope>NUCLEOTIDE SEQUENCE [LARGE SCALE GENOMIC DNA]</scope>
    <source>
        <strain>PM1</strain>
    </source>
</reference>
<dbReference type="HOGENOM" id="CLU_2348115_0_0_1"/>
<accession>A0A093V893</accession>
<dbReference type="EMBL" id="JPOX01000020">
    <property type="protein sequence ID" value="KFX46194.1"/>
    <property type="molecule type" value="Genomic_DNA"/>
</dbReference>
<dbReference type="AlphaFoldDB" id="A0A093V893"/>
<protein>
    <submittedName>
        <fullName evidence="2">Uncharacterized protein</fullName>
    </submittedName>
</protein>
<proteinExistence type="predicted"/>
<evidence type="ECO:0000256" key="1">
    <source>
        <dbReference type="SAM" id="MobiDB-lite"/>
    </source>
</evidence>
<name>A0A093V893_TALMA</name>
<feature type="region of interest" description="Disordered" evidence="1">
    <location>
        <begin position="82"/>
        <end position="102"/>
    </location>
</feature>
<feature type="region of interest" description="Disordered" evidence="1">
    <location>
        <begin position="56"/>
        <end position="75"/>
    </location>
</feature>
<gene>
    <name evidence="2" type="ORF">GQ26_0201480</name>
</gene>
<reference evidence="2" key="2">
    <citation type="journal article" date="2014" name="PLoS Genet.">
        <title>Signature gene expression reveals novel clues to the molecular mechanisms of dimorphic transition in Penicillium marneffei.</title>
        <authorList>
            <person name="Yang E."/>
            <person name="Wang G."/>
            <person name="Cai J."/>
            <person name="Woo P.C."/>
            <person name="Lau S.K."/>
            <person name="Yuen K.-Y."/>
            <person name="Chow W.-N."/>
            <person name="Lin X."/>
        </authorList>
    </citation>
    <scope>NUCLEOTIDE SEQUENCE</scope>
    <source>
        <strain evidence="2">PM1</strain>
    </source>
</reference>
<evidence type="ECO:0000313" key="2">
    <source>
        <dbReference type="EMBL" id="KFX46194.1"/>
    </source>
</evidence>
<organism evidence="2">
    <name type="scientific">Talaromyces marneffei PM1</name>
    <dbReference type="NCBI Taxonomy" id="1077442"/>
    <lineage>
        <taxon>Eukaryota</taxon>
        <taxon>Fungi</taxon>
        <taxon>Dikarya</taxon>
        <taxon>Ascomycota</taxon>
        <taxon>Pezizomycotina</taxon>
        <taxon>Eurotiomycetes</taxon>
        <taxon>Eurotiomycetidae</taxon>
        <taxon>Eurotiales</taxon>
        <taxon>Trichocomaceae</taxon>
        <taxon>Talaromyces</taxon>
        <taxon>Talaromyces sect. Talaromyces</taxon>
    </lineage>
</organism>
<comment type="caution">
    <text evidence="2">The sequence shown here is derived from an EMBL/GenBank/DDBJ whole genome shotgun (WGS) entry which is preliminary data.</text>
</comment>
<sequence length="115" mass="11913">MLNADPQRNTTFERMKTSIAEAMQPGDIKSTLRHLPPDEQEAILPIKEDEKPLYGQMQSTETNGGVGQSARASAAGAVVGAGVGADLGPGATTSKKDQGMMASAGEMVGKALGRK</sequence>